<dbReference type="CDD" id="cd01038">
    <property type="entry name" value="Endonuclease_DUF559"/>
    <property type="match status" value="1"/>
</dbReference>
<dbReference type="SUPFAM" id="SSF52980">
    <property type="entry name" value="Restriction endonuclease-like"/>
    <property type="match status" value="1"/>
</dbReference>
<feature type="region of interest" description="Disordered" evidence="1">
    <location>
        <begin position="1"/>
        <end position="26"/>
    </location>
</feature>
<dbReference type="InterPro" id="IPR047216">
    <property type="entry name" value="Endonuclease_DUF559_bact"/>
</dbReference>
<dbReference type="RefSeq" id="WP_265163054.1">
    <property type="nucleotide sequence ID" value="NZ_CP069620.1"/>
</dbReference>
<dbReference type="Gene3D" id="3.40.960.10">
    <property type="entry name" value="VSR Endonuclease"/>
    <property type="match status" value="1"/>
</dbReference>
<keyword evidence="3" id="KW-0540">Nuclease</keyword>
<gene>
    <name evidence="3" type="ORF">JRG66_12175</name>
</gene>
<dbReference type="GO" id="GO:0004519">
    <property type="term" value="F:endonuclease activity"/>
    <property type="evidence" value="ECO:0007669"/>
    <property type="project" value="UniProtKB-KW"/>
</dbReference>
<accession>A0ABY6NQA8</accession>
<proteinExistence type="predicted"/>
<dbReference type="EMBL" id="CP069620">
    <property type="protein sequence ID" value="UZH54718.1"/>
    <property type="molecule type" value="Genomic_DNA"/>
</dbReference>
<protein>
    <submittedName>
        <fullName evidence="3">Endonuclease domain-containing protein</fullName>
    </submittedName>
</protein>
<dbReference type="InterPro" id="IPR011335">
    <property type="entry name" value="Restrct_endonuc-II-like"/>
</dbReference>
<keyword evidence="4" id="KW-1185">Reference proteome</keyword>
<evidence type="ECO:0000256" key="1">
    <source>
        <dbReference type="SAM" id="MobiDB-lite"/>
    </source>
</evidence>
<feature type="domain" description="DUF559" evidence="2">
    <location>
        <begin position="52"/>
        <end position="157"/>
    </location>
</feature>
<dbReference type="Pfam" id="PF04480">
    <property type="entry name" value="DUF559"/>
    <property type="match status" value="1"/>
</dbReference>
<sequence>MINDNNKISHAVSPPSEGCPQDGVEKKPPVLATIDSVPIYRKSATYLPAEKNLRNRARALRKMGNLPEIVFWQQVHKRKFYNIDFDRQRVIGHYIVDFYVKGLSLIVEIDGASHNEKKEYDNRRETYLQNLGLLVWKVSATEVMMDVERVMENLKKFIIENYS</sequence>
<name>A0ABY6NQA8_9FLAO</name>
<keyword evidence="3" id="KW-0378">Hydrolase</keyword>
<evidence type="ECO:0000313" key="4">
    <source>
        <dbReference type="Proteomes" id="UP001163981"/>
    </source>
</evidence>
<dbReference type="Proteomes" id="UP001163981">
    <property type="component" value="Chromosome"/>
</dbReference>
<organism evidence="3 4">
    <name type="scientific">Salinimicrobium tongyeongense</name>
    <dbReference type="NCBI Taxonomy" id="2809707"/>
    <lineage>
        <taxon>Bacteria</taxon>
        <taxon>Pseudomonadati</taxon>
        <taxon>Bacteroidota</taxon>
        <taxon>Flavobacteriia</taxon>
        <taxon>Flavobacteriales</taxon>
        <taxon>Flavobacteriaceae</taxon>
        <taxon>Salinimicrobium</taxon>
    </lineage>
</organism>
<dbReference type="PANTHER" id="PTHR38590">
    <property type="entry name" value="BLL0828 PROTEIN"/>
    <property type="match status" value="1"/>
</dbReference>
<reference evidence="3" key="1">
    <citation type="submission" date="2021-02" db="EMBL/GenBank/DDBJ databases">
        <title>Salinimicrobium sp. nov. isolated from seawater in Tongyeong, Republic of Korea.</title>
        <authorList>
            <person name="Lee S.-J."/>
        </authorList>
    </citation>
    <scope>NUCLEOTIDE SEQUENCE</scope>
    <source>
        <strain evidence="3">HN-2-9-2</strain>
    </source>
</reference>
<evidence type="ECO:0000313" key="3">
    <source>
        <dbReference type="EMBL" id="UZH54718.1"/>
    </source>
</evidence>
<keyword evidence="3" id="KW-0255">Endonuclease</keyword>
<evidence type="ECO:0000259" key="2">
    <source>
        <dbReference type="Pfam" id="PF04480"/>
    </source>
</evidence>
<dbReference type="PANTHER" id="PTHR38590:SF1">
    <property type="entry name" value="BLL0828 PROTEIN"/>
    <property type="match status" value="1"/>
</dbReference>
<dbReference type="InterPro" id="IPR007569">
    <property type="entry name" value="DUF559"/>
</dbReference>